<keyword evidence="5 6" id="KW-0472">Membrane</keyword>
<reference evidence="9" key="1">
    <citation type="submission" date="2015-04" db="EMBL/GenBank/DDBJ databases">
        <title>Physiological reanalysis, assessment of diazotrophy, and genome sequences of multiple isolates of Streptomyces thermoautotrophicus.</title>
        <authorList>
            <person name="MacKellar D.C."/>
            <person name="Lieber L."/>
            <person name="Norman J."/>
            <person name="Bolger A."/>
            <person name="Tobin C."/>
            <person name="Murray J.W."/>
            <person name="Chang R."/>
            <person name="Ford T."/>
            <person name="Nguyen P.Q."/>
            <person name="Woodward J."/>
            <person name="Permingeat H."/>
            <person name="Joshi N.S."/>
            <person name="Silver P.A."/>
            <person name="Usadel B."/>
            <person name="Rutherford A.W."/>
            <person name="Friesen M."/>
            <person name="Prell J."/>
        </authorList>
    </citation>
    <scope>NUCLEOTIDE SEQUENCE [LARGE SCALE GENOMIC DNA]</scope>
    <source>
        <strain evidence="9">H1</strain>
    </source>
</reference>
<dbReference type="InterPro" id="IPR045214">
    <property type="entry name" value="Surf1/Surf4"/>
</dbReference>
<evidence type="ECO:0000313" key="9">
    <source>
        <dbReference type="Proteomes" id="UP000070188"/>
    </source>
</evidence>
<proteinExistence type="inferred from homology"/>
<keyword evidence="4 6" id="KW-1133">Transmembrane helix</keyword>
<evidence type="ECO:0000256" key="1">
    <source>
        <dbReference type="ARBA" id="ARBA00004370"/>
    </source>
</evidence>
<dbReference type="RefSeq" id="WP_066891456.1">
    <property type="nucleotide sequence ID" value="NZ_LAXD01000001.1"/>
</dbReference>
<evidence type="ECO:0000256" key="7">
    <source>
        <dbReference type="SAM" id="MobiDB-lite"/>
    </source>
</evidence>
<dbReference type="EMBL" id="LAXD01000001">
    <property type="protein sequence ID" value="KWW99952.1"/>
    <property type="molecule type" value="Genomic_DNA"/>
</dbReference>
<dbReference type="PANTHER" id="PTHR23427:SF2">
    <property type="entry name" value="SURFEIT LOCUS PROTEIN 1"/>
    <property type="match status" value="1"/>
</dbReference>
<dbReference type="GO" id="GO:0005886">
    <property type="term" value="C:plasma membrane"/>
    <property type="evidence" value="ECO:0007669"/>
    <property type="project" value="UniProtKB-SubCell"/>
</dbReference>
<protein>
    <recommendedName>
        <fullName evidence="6">SURF1-like protein</fullName>
    </recommendedName>
</protein>
<feature type="transmembrane region" description="Helical" evidence="6">
    <location>
        <begin position="98"/>
        <end position="116"/>
    </location>
</feature>
<evidence type="ECO:0000256" key="4">
    <source>
        <dbReference type="ARBA" id="ARBA00022989"/>
    </source>
</evidence>
<gene>
    <name evidence="8" type="ORF">LI90_1592</name>
</gene>
<evidence type="ECO:0000256" key="2">
    <source>
        <dbReference type="ARBA" id="ARBA00007165"/>
    </source>
</evidence>
<dbReference type="Proteomes" id="UP000070188">
    <property type="component" value="Unassembled WGS sequence"/>
</dbReference>
<dbReference type="OrthoDB" id="9807214at2"/>
<sequence>MYRFLLAPRWLAFHLLVLIVIPTFVSLGLWQLDRLHQRRERNQLIEANVHAAPVPVDRLLAPGRPVPRQDEWRPVTTTGRYDPRHQLLVRNRSLKGRAGFWVLTPLVTGDGTALLVNRGWVPLAGTAREAPPVPEPPAGEVQVTGRVRRAETPESTGRAERSGLPPGQVTLVDVPRIAQDLPYPVYGGYVELADQRPPAGDTPKQIPEPELSEGPHLAYAVQWFLFAAFAPVGWFALVRREAEQRPADVERV</sequence>
<comment type="similarity">
    <text evidence="2 6">Belongs to the SURF1 family.</text>
</comment>
<feature type="region of interest" description="Disordered" evidence="7">
    <location>
        <begin position="146"/>
        <end position="167"/>
    </location>
</feature>
<comment type="caution">
    <text evidence="8">The sequence shown here is derived from an EMBL/GenBank/DDBJ whole genome shotgun (WGS) entry which is preliminary data.</text>
</comment>
<evidence type="ECO:0000256" key="3">
    <source>
        <dbReference type="ARBA" id="ARBA00022692"/>
    </source>
</evidence>
<keyword evidence="9" id="KW-1185">Reference proteome</keyword>
<name>A0A132MQ39_9ACTN</name>
<dbReference type="Pfam" id="PF02104">
    <property type="entry name" value="SURF1"/>
    <property type="match status" value="1"/>
</dbReference>
<accession>A0A132MQ39</accession>
<dbReference type="PROSITE" id="PS50895">
    <property type="entry name" value="SURF1"/>
    <property type="match status" value="1"/>
</dbReference>
<evidence type="ECO:0000256" key="5">
    <source>
        <dbReference type="ARBA" id="ARBA00023136"/>
    </source>
</evidence>
<keyword evidence="6" id="KW-1003">Cell membrane</keyword>
<comment type="subcellular location">
    <subcellularLocation>
        <location evidence="6">Cell membrane</location>
        <topology evidence="6">Multi-pass membrane protein</topology>
    </subcellularLocation>
    <subcellularLocation>
        <location evidence="1">Membrane</location>
    </subcellularLocation>
</comment>
<dbReference type="CDD" id="cd06662">
    <property type="entry name" value="SURF1"/>
    <property type="match status" value="1"/>
</dbReference>
<feature type="transmembrane region" description="Helical" evidence="6">
    <location>
        <begin position="12"/>
        <end position="32"/>
    </location>
</feature>
<feature type="transmembrane region" description="Helical" evidence="6">
    <location>
        <begin position="217"/>
        <end position="237"/>
    </location>
</feature>
<organism evidence="8 9">
    <name type="scientific">Carbonactinospora thermoautotrophica</name>
    <dbReference type="NCBI Taxonomy" id="1469144"/>
    <lineage>
        <taxon>Bacteria</taxon>
        <taxon>Bacillati</taxon>
        <taxon>Actinomycetota</taxon>
        <taxon>Actinomycetes</taxon>
        <taxon>Kitasatosporales</taxon>
        <taxon>Carbonactinosporaceae</taxon>
        <taxon>Carbonactinospora</taxon>
    </lineage>
</organism>
<dbReference type="PATRIC" id="fig|1469144.10.peg.1740"/>
<evidence type="ECO:0000313" key="8">
    <source>
        <dbReference type="EMBL" id="KWW99952.1"/>
    </source>
</evidence>
<dbReference type="InterPro" id="IPR002994">
    <property type="entry name" value="Surf1/Shy1"/>
</dbReference>
<feature type="compositionally biased region" description="Basic and acidic residues" evidence="7">
    <location>
        <begin position="148"/>
        <end position="161"/>
    </location>
</feature>
<dbReference type="AlphaFoldDB" id="A0A132MQ39"/>
<dbReference type="STRING" id="1469144.LI90_1592"/>
<keyword evidence="3 6" id="KW-0812">Transmembrane</keyword>
<dbReference type="PANTHER" id="PTHR23427">
    <property type="entry name" value="SURFEIT LOCUS PROTEIN"/>
    <property type="match status" value="1"/>
</dbReference>
<evidence type="ECO:0000256" key="6">
    <source>
        <dbReference type="RuleBase" id="RU363076"/>
    </source>
</evidence>